<name>U3CTZ6_9VIBR</name>
<keyword evidence="2" id="KW-1133">Transmembrane helix</keyword>
<feature type="coiled-coil region" evidence="1">
    <location>
        <begin position="100"/>
        <end position="134"/>
    </location>
</feature>
<keyword evidence="2" id="KW-0472">Membrane</keyword>
<evidence type="ECO:0000313" key="4">
    <source>
        <dbReference type="EMBL" id="GAD81243.1"/>
    </source>
</evidence>
<sequence length="367" mass="41127">MNKQIIKLFVASALSVVTFSALATGSATFPASNTEALSKQNSEAIAGLQQSDKSHIAKVKVLSSEVTQIRNDLNNMKPRVNENYHYVTNIWRALGGEYNKSTVEQDIKSVNELAQKLNIQAAELDMALKNVADKSAELDKKSQLLDELIKSVDAKSTFGLSNLQKVTENQSTQAQKDKEVFYYLLIALSVFVTLLIGFVSGRTRKRSTTFAEQLRETKDAQVKLEEASVELDVKLADYLNSQMHLEQAKIANTQETIVDHTFMLNVADEVARMQKNIDRLTEKEVKGTKPLLKGIERMKASLEESGYEMVKLLGQPFDERENMEVVNVQDDDSLEHGQKIITKVMRPQVNYNGKLIQRAQVDISVNV</sequence>
<gene>
    <name evidence="4" type="ORF">VEZ01S_53_00430</name>
</gene>
<reference evidence="4 5" key="1">
    <citation type="submission" date="2013-09" db="EMBL/GenBank/DDBJ databases">
        <title>Whole genome shotgun sequence of Vibrio ezurae NBRC 102218.</title>
        <authorList>
            <person name="Yoshida I."/>
            <person name="Hosoyama A."/>
            <person name="Numata M."/>
            <person name="Hashimoto M."/>
            <person name="Hosoyama Y."/>
            <person name="Tsuchikane K."/>
            <person name="Noguchi M."/>
            <person name="Hirakata S."/>
            <person name="Ichikawa N."/>
            <person name="Ohji S."/>
            <person name="Yamazoe A."/>
            <person name="Fujita N."/>
        </authorList>
    </citation>
    <scope>NUCLEOTIDE SEQUENCE [LARGE SCALE GENOMIC DNA]</scope>
    <source>
        <strain evidence="4 5">NBRC 102218</strain>
    </source>
</reference>
<accession>U3CTZ6</accession>
<dbReference type="eggNOG" id="ENOG5033CU6">
    <property type="taxonomic scope" value="Bacteria"/>
</dbReference>
<keyword evidence="5" id="KW-1185">Reference proteome</keyword>
<feature type="chain" id="PRO_5004641228" description="Nucleotide exchange factor GrpE" evidence="3">
    <location>
        <begin position="24"/>
        <end position="367"/>
    </location>
</feature>
<comment type="caution">
    <text evidence="4">The sequence shown here is derived from an EMBL/GenBank/DDBJ whole genome shotgun (WGS) entry which is preliminary data.</text>
</comment>
<feature type="transmembrane region" description="Helical" evidence="2">
    <location>
        <begin position="180"/>
        <end position="199"/>
    </location>
</feature>
<keyword evidence="2" id="KW-0812">Transmembrane</keyword>
<dbReference type="STRING" id="1219080.VEZ01S_53_00430"/>
<dbReference type="Proteomes" id="UP000016562">
    <property type="component" value="Unassembled WGS sequence"/>
</dbReference>
<feature type="signal peptide" evidence="3">
    <location>
        <begin position="1"/>
        <end position="23"/>
    </location>
</feature>
<dbReference type="EMBL" id="BATM01000053">
    <property type="protein sequence ID" value="GAD81243.1"/>
    <property type="molecule type" value="Genomic_DNA"/>
</dbReference>
<evidence type="ECO:0000256" key="1">
    <source>
        <dbReference type="SAM" id="Coils"/>
    </source>
</evidence>
<evidence type="ECO:0000313" key="5">
    <source>
        <dbReference type="Proteomes" id="UP000016562"/>
    </source>
</evidence>
<keyword evidence="1" id="KW-0175">Coiled coil</keyword>
<organism evidence="4 5">
    <name type="scientific">Vibrio ezurae NBRC 102218</name>
    <dbReference type="NCBI Taxonomy" id="1219080"/>
    <lineage>
        <taxon>Bacteria</taxon>
        <taxon>Pseudomonadati</taxon>
        <taxon>Pseudomonadota</taxon>
        <taxon>Gammaproteobacteria</taxon>
        <taxon>Vibrionales</taxon>
        <taxon>Vibrionaceae</taxon>
        <taxon>Vibrio</taxon>
    </lineage>
</organism>
<evidence type="ECO:0000256" key="3">
    <source>
        <dbReference type="SAM" id="SignalP"/>
    </source>
</evidence>
<dbReference type="RefSeq" id="WP_021714940.1">
    <property type="nucleotide sequence ID" value="NZ_BATM01000053.1"/>
</dbReference>
<dbReference type="OrthoDB" id="5471719at2"/>
<evidence type="ECO:0000256" key="2">
    <source>
        <dbReference type="SAM" id="Phobius"/>
    </source>
</evidence>
<protein>
    <recommendedName>
        <fullName evidence="6">Nucleotide exchange factor GrpE</fullName>
    </recommendedName>
</protein>
<dbReference type="AlphaFoldDB" id="U3CTZ6"/>
<evidence type="ECO:0008006" key="6">
    <source>
        <dbReference type="Google" id="ProtNLM"/>
    </source>
</evidence>
<keyword evidence="3" id="KW-0732">Signal</keyword>
<proteinExistence type="predicted"/>